<evidence type="ECO:0000256" key="2">
    <source>
        <dbReference type="ARBA" id="ARBA00008483"/>
    </source>
</evidence>
<evidence type="ECO:0000313" key="11">
    <source>
        <dbReference type="Proteomes" id="UP000823937"/>
    </source>
</evidence>
<keyword evidence="4 7" id="KW-1133">Transmembrane helix</keyword>
<dbReference type="EMBL" id="DXHX01000123">
    <property type="protein sequence ID" value="HIV75133.1"/>
    <property type="molecule type" value="Genomic_DNA"/>
</dbReference>
<evidence type="ECO:0000256" key="1">
    <source>
        <dbReference type="ARBA" id="ARBA00004651"/>
    </source>
</evidence>
<feature type="transmembrane region" description="Helical" evidence="7">
    <location>
        <begin position="29"/>
        <end position="48"/>
    </location>
</feature>
<dbReference type="Pfam" id="PF00361">
    <property type="entry name" value="Proton_antipo_M"/>
    <property type="match status" value="1"/>
</dbReference>
<dbReference type="PANTHER" id="PTHR43373">
    <property type="entry name" value="NA(+)/H(+) ANTIPORTER SUBUNIT"/>
    <property type="match status" value="1"/>
</dbReference>
<comment type="caution">
    <text evidence="10">The sequence shown here is derived from an EMBL/GenBank/DDBJ whole genome shotgun (WGS) entry which is preliminary data.</text>
</comment>
<feature type="domain" description="NADH-Ubiquinone oxidoreductase (complex I) chain 5 N-terminal" evidence="9">
    <location>
        <begin position="60"/>
        <end position="107"/>
    </location>
</feature>
<feature type="transmembrane region" description="Helical" evidence="7">
    <location>
        <begin position="574"/>
        <end position="592"/>
    </location>
</feature>
<keyword evidence="5 7" id="KW-0472">Membrane</keyword>
<feature type="transmembrane region" description="Helical" evidence="7">
    <location>
        <begin position="106"/>
        <end position="123"/>
    </location>
</feature>
<organism evidence="10 11">
    <name type="scientific">Candidatus Pseudogracilibacillus intestinigallinarum</name>
    <dbReference type="NCBI Taxonomy" id="2838742"/>
    <lineage>
        <taxon>Bacteria</taxon>
        <taxon>Bacillati</taxon>
        <taxon>Bacillota</taxon>
        <taxon>Bacilli</taxon>
        <taxon>Bacillales</taxon>
        <taxon>Bacillaceae</taxon>
        <taxon>Pseudogracilibacillus</taxon>
    </lineage>
</organism>
<dbReference type="Pfam" id="PF00662">
    <property type="entry name" value="Proton_antipo_N"/>
    <property type="match status" value="1"/>
</dbReference>
<evidence type="ECO:0000313" key="10">
    <source>
        <dbReference type="EMBL" id="HIV75133.1"/>
    </source>
</evidence>
<name>A0A9D1TKU8_9BACI</name>
<feature type="non-terminal residue" evidence="10">
    <location>
        <position position="636"/>
    </location>
</feature>
<accession>A0A9D1TKU8</accession>
<feature type="transmembrane region" description="Helical" evidence="7">
    <location>
        <begin position="266"/>
        <end position="287"/>
    </location>
</feature>
<evidence type="ECO:0000259" key="9">
    <source>
        <dbReference type="Pfam" id="PF00662"/>
    </source>
</evidence>
<evidence type="ECO:0000256" key="7">
    <source>
        <dbReference type="SAM" id="Phobius"/>
    </source>
</evidence>
<dbReference type="GO" id="GO:0005886">
    <property type="term" value="C:plasma membrane"/>
    <property type="evidence" value="ECO:0007669"/>
    <property type="project" value="UniProtKB-SubCell"/>
</dbReference>
<dbReference type="InterPro" id="IPR001750">
    <property type="entry name" value="ND/Mrp_TM"/>
</dbReference>
<reference evidence="10" key="2">
    <citation type="submission" date="2021-04" db="EMBL/GenBank/DDBJ databases">
        <authorList>
            <person name="Gilroy R."/>
        </authorList>
    </citation>
    <scope>NUCLEOTIDE SEQUENCE</scope>
    <source>
        <strain evidence="10">CHK169-2315</strain>
    </source>
</reference>
<feature type="transmembrane region" description="Helical" evidence="7">
    <location>
        <begin position="202"/>
        <end position="227"/>
    </location>
</feature>
<feature type="transmembrane region" description="Helical" evidence="7">
    <location>
        <begin position="455"/>
        <end position="476"/>
    </location>
</feature>
<proteinExistence type="inferred from homology"/>
<feature type="transmembrane region" description="Helical" evidence="7">
    <location>
        <begin position="509"/>
        <end position="526"/>
    </location>
</feature>
<dbReference type="Proteomes" id="UP000823937">
    <property type="component" value="Unassembled WGS sequence"/>
</dbReference>
<feature type="transmembrane region" description="Helical" evidence="7">
    <location>
        <begin position="161"/>
        <end position="181"/>
    </location>
</feature>
<feature type="domain" description="NADH:quinone oxidoreductase/Mrp antiporter transmembrane" evidence="8">
    <location>
        <begin position="123"/>
        <end position="399"/>
    </location>
</feature>
<comment type="similarity">
    <text evidence="2">Belongs to the CPA3 antiporters (TC 2.A.63) subunit A family.</text>
</comment>
<feature type="transmembrane region" description="Helical" evidence="7">
    <location>
        <begin position="410"/>
        <end position="435"/>
    </location>
</feature>
<evidence type="ECO:0000256" key="3">
    <source>
        <dbReference type="ARBA" id="ARBA00022692"/>
    </source>
</evidence>
<dbReference type="InterPro" id="IPR001516">
    <property type="entry name" value="Proton_antipo_N"/>
</dbReference>
<comment type="subcellular location">
    <subcellularLocation>
        <location evidence="1">Cell membrane</location>
        <topology evidence="1">Multi-pass membrane protein</topology>
    </subcellularLocation>
    <subcellularLocation>
        <location evidence="6">Membrane</location>
        <topology evidence="6">Multi-pass membrane protein</topology>
    </subcellularLocation>
</comment>
<dbReference type="InterPro" id="IPR050616">
    <property type="entry name" value="CPA3_Na-H_Antiporter_A"/>
</dbReference>
<evidence type="ECO:0000256" key="6">
    <source>
        <dbReference type="RuleBase" id="RU000320"/>
    </source>
</evidence>
<gene>
    <name evidence="10" type="ORF">H9895_08665</name>
</gene>
<feature type="transmembrane region" description="Helical" evidence="7">
    <location>
        <begin position="355"/>
        <end position="379"/>
    </location>
</feature>
<reference evidence="10" key="1">
    <citation type="journal article" date="2021" name="PeerJ">
        <title>Extensive microbial diversity within the chicken gut microbiome revealed by metagenomics and culture.</title>
        <authorList>
            <person name="Gilroy R."/>
            <person name="Ravi A."/>
            <person name="Getino M."/>
            <person name="Pursley I."/>
            <person name="Horton D.L."/>
            <person name="Alikhan N.F."/>
            <person name="Baker D."/>
            <person name="Gharbi K."/>
            <person name="Hall N."/>
            <person name="Watson M."/>
            <person name="Adriaenssens E.M."/>
            <person name="Foster-Nyarko E."/>
            <person name="Jarju S."/>
            <person name="Secka A."/>
            <person name="Antonio M."/>
            <person name="Oren A."/>
            <person name="Chaudhuri R.R."/>
            <person name="La Ragione R."/>
            <person name="Hildebrand F."/>
            <person name="Pallen M.J."/>
        </authorList>
    </citation>
    <scope>NUCLEOTIDE SEQUENCE</scope>
    <source>
        <strain evidence="10">CHK169-2315</strain>
    </source>
</reference>
<evidence type="ECO:0000256" key="5">
    <source>
        <dbReference type="ARBA" id="ARBA00023136"/>
    </source>
</evidence>
<evidence type="ECO:0000256" key="4">
    <source>
        <dbReference type="ARBA" id="ARBA00022989"/>
    </source>
</evidence>
<dbReference type="AlphaFoldDB" id="A0A9D1TKU8"/>
<keyword evidence="3 6" id="KW-0812">Transmembrane</keyword>
<feature type="transmembrane region" description="Helical" evidence="7">
    <location>
        <begin position="130"/>
        <end position="149"/>
    </location>
</feature>
<protein>
    <submittedName>
        <fullName evidence="10">Na+/H+ antiporter subunit A</fullName>
    </submittedName>
</protein>
<evidence type="ECO:0000259" key="8">
    <source>
        <dbReference type="Pfam" id="PF00361"/>
    </source>
</evidence>
<feature type="transmembrane region" description="Helical" evidence="7">
    <location>
        <begin position="604"/>
        <end position="626"/>
    </location>
</feature>
<dbReference type="PANTHER" id="PTHR43373:SF1">
    <property type="entry name" value="NA(+)_H(+) ANTIPORTER SUBUNIT A"/>
    <property type="match status" value="1"/>
</dbReference>
<sequence>MLLAILAPLIIAFFIPTLSRWKSTIHTGIFVFFVPFSIFLFFIQYIGKDFIPIKQVFEWIPSLHINFDLYLDGLSLLFVLLITGIGSLVVLYSIFYLDKQENLGHFYVYLLMFMSAMLGIVLSDNIFVLYSFWELTSISSFLLIGYWHFKEKSRYGALKSMMITVFGGLSMLGGFLLLSVITNTTSIRVMIDQADLILESEYLPLALIFILIGAFTKSAQFPFHIWLPDAMEAPTPVSAYLHSATMVKAGLYLVARFSPIFSQYDWFFIIVTTFGIITLCWGSYMAVRQTDLKAILAFSTVSQLGMIMAMLGFGTDIAIFAAVFHILNHATFKGSLFMVAGIIDVQSGTRDIRRLGALYTLMPITATLALFGTFSMAGFPLPFLNGFYSKELFFDATLGLTANDVGISGIIAALVPYLAVFGSVFTFVYSMYLFFGVFGKSKNNPEDLPTKPKEVSIGMLLSPIILVLGVITIGLVPNLFNNGLLVHAATSIKATASYDHIKFWHGFNTPLRMSLIVVVLGAILYMTKEKWSKIYDVLPGVLSFNKVYDKTLTYIDDGSKKVTNSYMTGSLRNYMLLIVGSMFIISFIFMYITDGFAINMSDLADVTFIEVVVVIAIAIAAVGTIFSNHNITAILI</sequence>
<feature type="transmembrane region" description="Helical" evidence="7">
    <location>
        <begin position="69"/>
        <end position="94"/>
    </location>
</feature>
<dbReference type="PRINTS" id="PR01434">
    <property type="entry name" value="NADHDHGNASE5"/>
</dbReference>